<accession>A0AAX3BAV6</accession>
<dbReference type="EMBL" id="CP073355">
    <property type="protein sequence ID" value="URA09296.1"/>
    <property type="molecule type" value="Genomic_DNA"/>
</dbReference>
<dbReference type="KEGG" id="taqu:KDW03_07280"/>
<reference evidence="2" key="2">
    <citation type="submission" date="2022-06" db="EMBL/GenBank/DDBJ databases">
        <title>Thermospira aquatica gen. nov., sp. nov.</title>
        <authorList>
            <person name="Ben Ali Gam Z."/>
            <person name="Labat M."/>
        </authorList>
    </citation>
    <scope>NUCLEOTIDE SEQUENCE</scope>
    <source>
        <strain evidence="2">F1F22</strain>
    </source>
</reference>
<feature type="transmembrane region" description="Helical" evidence="1">
    <location>
        <begin position="12"/>
        <end position="37"/>
    </location>
</feature>
<keyword evidence="1" id="KW-1133">Transmembrane helix</keyword>
<sequence>MILSRRWISGFTLIEVLVALSLVSLAVLAVLGVYGTLALTSGKSQNVHRIASVMDAFLTDVQLKCAWTNWETGLFLTNVNGVALEMEVNWEEKGELCSVELRSFYPAGQRTNTYTVRTRFSLAYEMGI</sequence>
<evidence type="ECO:0000313" key="2">
    <source>
        <dbReference type="EMBL" id="URA09296.1"/>
    </source>
</evidence>
<gene>
    <name evidence="2" type="ORF">KDW03_07280</name>
</gene>
<dbReference type="InterPro" id="IPR012902">
    <property type="entry name" value="N_methyl_site"/>
</dbReference>
<organism evidence="2 3">
    <name type="scientific">Thermospira aquatica</name>
    <dbReference type="NCBI Taxonomy" id="2828656"/>
    <lineage>
        <taxon>Bacteria</taxon>
        <taxon>Pseudomonadati</taxon>
        <taxon>Spirochaetota</taxon>
        <taxon>Spirochaetia</taxon>
        <taxon>Brevinematales</taxon>
        <taxon>Thermospiraceae</taxon>
        <taxon>Thermospira</taxon>
    </lineage>
</organism>
<keyword evidence="1" id="KW-0812">Transmembrane</keyword>
<dbReference type="PROSITE" id="PS00409">
    <property type="entry name" value="PROKAR_NTER_METHYL"/>
    <property type="match status" value="1"/>
</dbReference>
<evidence type="ECO:0000256" key="1">
    <source>
        <dbReference type="SAM" id="Phobius"/>
    </source>
</evidence>
<reference evidence="2" key="1">
    <citation type="submission" date="2021-04" db="EMBL/GenBank/DDBJ databases">
        <authorList>
            <person name="Postec A."/>
        </authorList>
    </citation>
    <scope>NUCLEOTIDE SEQUENCE</scope>
    <source>
        <strain evidence="2">F1F22</strain>
    </source>
</reference>
<dbReference type="NCBIfam" id="TIGR02532">
    <property type="entry name" value="IV_pilin_GFxxxE"/>
    <property type="match status" value="1"/>
</dbReference>
<dbReference type="Proteomes" id="UP001056539">
    <property type="component" value="Chromosome"/>
</dbReference>
<dbReference type="AlphaFoldDB" id="A0AAX3BAV6"/>
<dbReference type="Pfam" id="PF07963">
    <property type="entry name" value="N_methyl"/>
    <property type="match status" value="1"/>
</dbReference>
<name>A0AAX3BAV6_9SPIR</name>
<keyword evidence="3" id="KW-1185">Reference proteome</keyword>
<proteinExistence type="predicted"/>
<keyword evidence="1" id="KW-0472">Membrane</keyword>
<dbReference type="RefSeq" id="WP_271434424.1">
    <property type="nucleotide sequence ID" value="NZ_CP073355.1"/>
</dbReference>
<protein>
    <submittedName>
        <fullName evidence="2">Prepilin-type N-terminal cleavage/methylation domain-containing protein</fullName>
    </submittedName>
</protein>
<evidence type="ECO:0000313" key="3">
    <source>
        <dbReference type="Proteomes" id="UP001056539"/>
    </source>
</evidence>